<feature type="compositionally biased region" description="Low complexity" evidence="1">
    <location>
        <begin position="39"/>
        <end position="48"/>
    </location>
</feature>
<feature type="compositionally biased region" description="Low complexity" evidence="1">
    <location>
        <begin position="55"/>
        <end position="71"/>
    </location>
</feature>
<gene>
    <name evidence="2" type="ORF">QBC42DRAFT_324214</name>
</gene>
<keyword evidence="3" id="KW-1185">Reference proteome</keyword>
<organism evidence="2 3">
    <name type="scientific">Cladorrhinum samala</name>
    <dbReference type="NCBI Taxonomy" id="585594"/>
    <lineage>
        <taxon>Eukaryota</taxon>
        <taxon>Fungi</taxon>
        <taxon>Dikarya</taxon>
        <taxon>Ascomycota</taxon>
        <taxon>Pezizomycotina</taxon>
        <taxon>Sordariomycetes</taxon>
        <taxon>Sordariomycetidae</taxon>
        <taxon>Sordariales</taxon>
        <taxon>Podosporaceae</taxon>
        <taxon>Cladorrhinum</taxon>
    </lineage>
</organism>
<protein>
    <submittedName>
        <fullName evidence="2">Uncharacterized protein</fullName>
    </submittedName>
</protein>
<evidence type="ECO:0000256" key="1">
    <source>
        <dbReference type="SAM" id="MobiDB-lite"/>
    </source>
</evidence>
<proteinExistence type="predicted"/>
<feature type="region of interest" description="Disordered" evidence="1">
    <location>
        <begin position="38"/>
        <end position="74"/>
    </location>
</feature>
<feature type="compositionally biased region" description="Basic residues" evidence="1">
    <location>
        <begin position="185"/>
        <end position="197"/>
    </location>
</feature>
<reference evidence="2" key="2">
    <citation type="submission" date="2023-06" db="EMBL/GenBank/DDBJ databases">
        <authorList>
            <consortium name="Lawrence Berkeley National Laboratory"/>
            <person name="Mondo S.J."/>
            <person name="Hensen N."/>
            <person name="Bonometti L."/>
            <person name="Westerberg I."/>
            <person name="Brannstrom I.O."/>
            <person name="Guillou S."/>
            <person name="Cros-Aarteil S."/>
            <person name="Calhoun S."/>
            <person name="Haridas S."/>
            <person name="Kuo A."/>
            <person name="Pangilinan J."/>
            <person name="Riley R."/>
            <person name="Labutti K."/>
            <person name="Andreopoulos B."/>
            <person name="Lipzen A."/>
            <person name="Chen C."/>
            <person name="Yanf M."/>
            <person name="Daum C."/>
            <person name="Ng V."/>
            <person name="Clum A."/>
            <person name="Steindorff A."/>
            <person name="Ohm R."/>
            <person name="Martin F."/>
            <person name="Silar P."/>
            <person name="Natvig D."/>
            <person name="Lalanne C."/>
            <person name="Gautier V."/>
            <person name="Ament-Velasquez S.L."/>
            <person name="Kruys A."/>
            <person name="Hutchinson M.I."/>
            <person name="Powell A.J."/>
            <person name="Barry K."/>
            <person name="Miller A.N."/>
            <person name="Grigoriev I.V."/>
            <person name="Debuchy R."/>
            <person name="Gladieux P."/>
            <person name="Thoren M.H."/>
            <person name="Johannesson H."/>
        </authorList>
    </citation>
    <scope>NUCLEOTIDE SEQUENCE</scope>
    <source>
        <strain evidence="2">PSN324</strain>
    </source>
</reference>
<comment type="caution">
    <text evidence="2">The sequence shown here is derived from an EMBL/GenBank/DDBJ whole genome shotgun (WGS) entry which is preliminary data.</text>
</comment>
<dbReference type="EMBL" id="MU864959">
    <property type="protein sequence ID" value="KAK4463439.1"/>
    <property type="molecule type" value="Genomic_DNA"/>
</dbReference>
<feature type="compositionally biased region" description="Low complexity" evidence="1">
    <location>
        <begin position="204"/>
        <end position="253"/>
    </location>
</feature>
<evidence type="ECO:0000313" key="2">
    <source>
        <dbReference type="EMBL" id="KAK4463439.1"/>
    </source>
</evidence>
<evidence type="ECO:0000313" key="3">
    <source>
        <dbReference type="Proteomes" id="UP001321749"/>
    </source>
</evidence>
<dbReference type="Proteomes" id="UP001321749">
    <property type="component" value="Unassembled WGS sequence"/>
</dbReference>
<name>A0AAV9HTQ7_9PEZI</name>
<sequence length="253" mass="27342">MFVSVQPGAGPPLFPFFLLEPTQSRLICQRPFPKPIIKLPAAPSSPLPGADHVSQQQQQQQQQRRQQQQQQYGALWHSATAESRNFFFIYGVIYPRTPSKPPSGGDGTFFGGQSATNQLLQISNQQPRRETTNNLVHVIHTCRHVIMNKAASTHQVVIVINGGSVSVTLGQIGRPGTVVYNRVGGGKKRARRGKRGNARTTPSALRRTAARLEAATQAPVASTTNTETPVAPTTNTETPVASTTTTETPVACS</sequence>
<feature type="region of interest" description="Disordered" evidence="1">
    <location>
        <begin position="184"/>
        <end position="253"/>
    </location>
</feature>
<accession>A0AAV9HTQ7</accession>
<reference evidence="2" key="1">
    <citation type="journal article" date="2023" name="Mol. Phylogenet. Evol.">
        <title>Genome-scale phylogeny and comparative genomics of the fungal order Sordariales.</title>
        <authorList>
            <person name="Hensen N."/>
            <person name="Bonometti L."/>
            <person name="Westerberg I."/>
            <person name="Brannstrom I.O."/>
            <person name="Guillou S."/>
            <person name="Cros-Aarteil S."/>
            <person name="Calhoun S."/>
            <person name="Haridas S."/>
            <person name="Kuo A."/>
            <person name="Mondo S."/>
            <person name="Pangilinan J."/>
            <person name="Riley R."/>
            <person name="LaButti K."/>
            <person name="Andreopoulos B."/>
            <person name="Lipzen A."/>
            <person name="Chen C."/>
            <person name="Yan M."/>
            <person name="Daum C."/>
            <person name="Ng V."/>
            <person name="Clum A."/>
            <person name="Steindorff A."/>
            <person name="Ohm R.A."/>
            <person name="Martin F."/>
            <person name="Silar P."/>
            <person name="Natvig D.O."/>
            <person name="Lalanne C."/>
            <person name="Gautier V."/>
            <person name="Ament-Velasquez S.L."/>
            <person name="Kruys A."/>
            <person name="Hutchinson M.I."/>
            <person name="Powell A.J."/>
            <person name="Barry K."/>
            <person name="Miller A.N."/>
            <person name="Grigoriev I.V."/>
            <person name="Debuchy R."/>
            <person name="Gladieux P."/>
            <person name="Hiltunen Thoren M."/>
            <person name="Johannesson H."/>
        </authorList>
    </citation>
    <scope>NUCLEOTIDE SEQUENCE</scope>
    <source>
        <strain evidence="2">PSN324</strain>
    </source>
</reference>
<dbReference type="AlphaFoldDB" id="A0AAV9HTQ7"/>